<name>A0A2S5KWP6_9PROT</name>
<dbReference type="Pfam" id="PF03466">
    <property type="entry name" value="LysR_substrate"/>
    <property type="match status" value="1"/>
</dbReference>
<evidence type="ECO:0000256" key="3">
    <source>
        <dbReference type="ARBA" id="ARBA00023125"/>
    </source>
</evidence>
<dbReference type="GO" id="GO:0003700">
    <property type="term" value="F:DNA-binding transcription factor activity"/>
    <property type="evidence" value="ECO:0007669"/>
    <property type="project" value="InterPro"/>
</dbReference>
<dbReference type="CDD" id="cd08422">
    <property type="entry name" value="PBP2_CrgA_like"/>
    <property type="match status" value="1"/>
</dbReference>
<proteinExistence type="inferred from homology"/>
<organism evidence="6 7">
    <name type="scientific">Proteobacteria bacterium 228</name>
    <dbReference type="NCBI Taxonomy" id="2083153"/>
    <lineage>
        <taxon>Bacteria</taxon>
        <taxon>Pseudomonadati</taxon>
        <taxon>Pseudomonadota</taxon>
    </lineage>
</organism>
<dbReference type="InterPro" id="IPR005119">
    <property type="entry name" value="LysR_subst-bd"/>
</dbReference>
<evidence type="ECO:0000256" key="4">
    <source>
        <dbReference type="ARBA" id="ARBA00023163"/>
    </source>
</evidence>
<protein>
    <submittedName>
        <fullName evidence="6">LysR family transcriptional regulator</fullName>
    </submittedName>
</protein>
<dbReference type="EMBL" id="PRLP01000012">
    <property type="protein sequence ID" value="PPC78696.1"/>
    <property type="molecule type" value="Genomic_DNA"/>
</dbReference>
<dbReference type="Proteomes" id="UP000238196">
    <property type="component" value="Unassembled WGS sequence"/>
</dbReference>
<dbReference type="PROSITE" id="PS50931">
    <property type="entry name" value="HTH_LYSR"/>
    <property type="match status" value="1"/>
</dbReference>
<accession>A0A2S5KWP6</accession>
<sequence length="311" mass="35081">MDLNELLIFIKVVELQSFTTAGKSLGLQKSTISRKIAQLEERLGVRLLNRTTRKLSLTDVGQAHYQRCREILRELEEAELAVTRSQSEPSGILRVAMPTELGQLIMGRFMGEFIQRYPKIQIQAELSSRLVDIVGEGFDLAIRVNRMEDSSLVCRRLLNSPLRLYASAGYLESHGTPAHPTDLHSHKLMVIEKDSQLQQTWAFKHEDEEVHITARAVLSANSMTCCREAMLTGLGIARLPMAYMKEQVQSGAAVPLLTEWEIEPATIWAVYSSRRLMPTKLRIFLDELVTFLENNKTEHFAASALMGIGNN</sequence>
<dbReference type="InterPro" id="IPR058163">
    <property type="entry name" value="LysR-type_TF_proteobact-type"/>
</dbReference>
<reference evidence="6 7" key="1">
    <citation type="submission" date="2018-02" db="EMBL/GenBank/DDBJ databases">
        <title>novel marine gammaproteobacteria from coastal saline agro ecosystem.</title>
        <authorList>
            <person name="Krishnan R."/>
            <person name="Ramesh Kumar N."/>
        </authorList>
    </citation>
    <scope>NUCLEOTIDE SEQUENCE [LARGE SCALE GENOMIC DNA]</scope>
    <source>
        <strain evidence="6 7">228</strain>
    </source>
</reference>
<keyword evidence="4" id="KW-0804">Transcription</keyword>
<evidence type="ECO:0000256" key="1">
    <source>
        <dbReference type="ARBA" id="ARBA00009437"/>
    </source>
</evidence>
<evidence type="ECO:0000259" key="5">
    <source>
        <dbReference type="PROSITE" id="PS50931"/>
    </source>
</evidence>
<dbReference type="SUPFAM" id="SSF46785">
    <property type="entry name" value="Winged helix' DNA-binding domain"/>
    <property type="match status" value="1"/>
</dbReference>
<comment type="caution">
    <text evidence="6">The sequence shown here is derived from an EMBL/GenBank/DDBJ whole genome shotgun (WGS) entry which is preliminary data.</text>
</comment>
<evidence type="ECO:0000313" key="6">
    <source>
        <dbReference type="EMBL" id="PPC78696.1"/>
    </source>
</evidence>
<dbReference type="InterPro" id="IPR036390">
    <property type="entry name" value="WH_DNA-bd_sf"/>
</dbReference>
<dbReference type="InterPro" id="IPR000847">
    <property type="entry name" value="LysR_HTH_N"/>
</dbReference>
<dbReference type="OrthoDB" id="5291518at2"/>
<dbReference type="SUPFAM" id="SSF53850">
    <property type="entry name" value="Periplasmic binding protein-like II"/>
    <property type="match status" value="1"/>
</dbReference>
<keyword evidence="3" id="KW-0238">DNA-binding</keyword>
<feature type="domain" description="HTH lysR-type" evidence="5">
    <location>
        <begin position="1"/>
        <end position="58"/>
    </location>
</feature>
<dbReference type="Gene3D" id="1.10.10.10">
    <property type="entry name" value="Winged helix-like DNA-binding domain superfamily/Winged helix DNA-binding domain"/>
    <property type="match status" value="1"/>
</dbReference>
<gene>
    <name evidence="6" type="ORF">C4K68_04110</name>
</gene>
<keyword evidence="2" id="KW-0805">Transcription regulation</keyword>
<dbReference type="FunFam" id="1.10.10.10:FF:000001">
    <property type="entry name" value="LysR family transcriptional regulator"/>
    <property type="match status" value="1"/>
</dbReference>
<dbReference type="InterPro" id="IPR036388">
    <property type="entry name" value="WH-like_DNA-bd_sf"/>
</dbReference>
<dbReference type="GO" id="GO:0006351">
    <property type="term" value="P:DNA-templated transcription"/>
    <property type="evidence" value="ECO:0007669"/>
    <property type="project" value="TreeGrafter"/>
</dbReference>
<dbReference type="PANTHER" id="PTHR30537">
    <property type="entry name" value="HTH-TYPE TRANSCRIPTIONAL REGULATOR"/>
    <property type="match status" value="1"/>
</dbReference>
<dbReference type="PANTHER" id="PTHR30537:SF68">
    <property type="entry name" value="TRANSCRIPTIONAL REGULATOR-RELATED"/>
    <property type="match status" value="1"/>
</dbReference>
<comment type="similarity">
    <text evidence="1">Belongs to the LysR transcriptional regulatory family.</text>
</comment>
<dbReference type="AlphaFoldDB" id="A0A2S5KWP6"/>
<dbReference type="Gene3D" id="3.40.190.290">
    <property type="match status" value="1"/>
</dbReference>
<dbReference type="GO" id="GO:0043565">
    <property type="term" value="F:sequence-specific DNA binding"/>
    <property type="evidence" value="ECO:0007669"/>
    <property type="project" value="TreeGrafter"/>
</dbReference>
<evidence type="ECO:0000313" key="7">
    <source>
        <dbReference type="Proteomes" id="UP000238196"/>
    </source>
</evidence>
<dbReference type="Pfam" id="PF00126">
    <property type="entry name" value="HTH_1"/>
    <property type="match status" value="1"/>
</dbReference>
<evidence type="ECO:0000256" key="2">
    <source>
        <dbReference type="ARBA" id="ARBA00023015"/>
    </source>
</evidence>